<evidence type="ECO:0000313" key="1">
    <source>
        <dbReference type="EMBL" id="PWE87428.1"/>
    </source>
</evidence>
<organism evidence="1 2">
    <name type="scientific">Eubacterium ramulus</name>
    <dbReference type="NCBI Taxonomy" id="39490"/>
    <lineage>
        <taxon>Bacteria</taxon>
        <taxon>Bacillati</taxon>
        <taxon>Bacillota</taxon>
        <taxon>Clostridia</taxon>
        <taxon>Eubacteriales</taxon>
        <taxon>Eubacteriaceae</taxon>
        <taxon>Eubacterium</taxon>
    </lineage>
</organism>
<dbReference type="EMBL" id="JRFU01000043">
    <property type="protein sequence ID" value="PWE87428.1"/>
    <property type="molecule type" value="Genomic_DNA"/>
</dbReference>
<sequence length="71" mass="8197">MSVWLAKVCAGTLSCKNKKLFWGKTEKIKKFFVLDYKNIVLSDGNGFKLCKKHVKSRLNVKNMTKFKKNIA</sequence>
<evidence type="ECO:0000313" key="2">
    <source>
        <dbReference type="Proteomes" id="UP000245288"/>
    </source>
</evidence>
<name>A0A2V1JXZ8_EUBRA</name>
<accession>A0A2V1JXZ8</accession>
<dbReference type="Proteomes" id="UP000245288">
    <property type="component" value="Unassembled WGS sequence"/>
</dbReference>
<reference evidence="1 2" key="1">
    <citation type="submission" date="2014-09" db="EMBL/GenBank/DDBJ databases">
        <title>Butyrate-producing bacteria isolated from human gut.</title>
        <authorList>
            <person name="Zhang Q."/>
            <person name="Zhao L."/>
        </authorList>
    </citation>
    <scope>NUCLEOTIDE SEQUENCE [LARGE SCALE GENOMIC DNA]</scope>
    <source>
        <strain evidence="1 2">21</strain>
    </source>
</reference>
<proteinExistence type="predicted"/>
<gene>
    <name evidence="1" type="ORF">LG34_04060</name>
</gene>
<protein>
    <submittedName>
        <fullName evidence="1">Uncharacterized protein</fullName>
    </submittedName>
</protein>
<comment type="caution">
    <text evidence="1">The sequence shown here is derived from an EMBL/GenBank/DDBJ whole genome shotgun (WGS) entry which is preliminary data.</text>
</comment>
<keyword evidence="2" id="KW-1185">Reference proteome</keyword>
<dbReference type="AlphaFoldDB" id="A0A2V1JXZ8"/>